<evidence type="ECO:0000259" key="2">
    <source>
        <dbReference type="PROSITE" id="PS51029"/>
    </source>
</evidence>
<dbReference type="Pfam" id="PF10545">
    <property type="entry name" value="MADF_DNA_bdg"/>
    <property type="match status" value="1"/>
</dbReference>
<dbReference type="PANTHER" id="PTHR12243:SF64">
    <property type="entry name" value="DORSAL INTERACTING PROTEIN 3-RELATED"/>
    <property type="match status" value="1"/>
</dbReference>
<keyword evidence="4" id="KW-1185">Reference proteome</keyword>
<feature type="compositionally biased region" description="Polar residues" evidence="1">
    <location>
        <begin position="169"/>
        <end position="180"/>
    </location>
</feature>
<evidence type="ECO:0000313" key="4">
    <source>
        <dbReference type="Proteomes" id="UP000050761"/>
    </source>
</evidence>
<accession>A0A183FRJ1</accession>
<evidence type="ECO:0000313" key="5">
    <source>
        <dbReference type="WBParaSite" id="HPBE_0001045801-mRNA-1"/>
    </source>
</evidence>
<reference evidence="5" key="2">
    <citation type="submission" date="2019-09" db="UniProtKB">
        <authorList>
            <consortium name="WormBaseParasite"/>
        </authorList>
    </citation>
    <scope>IDENTIFICATION</scope>
</reference>
<accession>A0A3P7Z4Z6</accession>
<protein>
    <submittedName>
        <fullName evidence="5">MADF domain-containing protein</fullName>
    </submittedName>
</protein>
<dbReference type="PROSITE" id="PS51029">
    <property type="entry name" value="MADF"/>
    <property type="match status" value="1"/>
</dbReference>
<dbReference type="PANTHER" id="PTHR12243">
    <property type="entry name" value="MADF DOMAIN TRANSCRIPTION FACTOR"/>
    <property type="match status" value="1"/>
</dbReference>
<dbReference type="SMART" id="SM00595">
    <property type="entry name" value="MADF"/>
    <property type="match status" value="1"/>
</dbReference>
<dbReference type="GO" id="GO:0005667">
    <property type="term" value="C:transcription regulator complex"/>
    <property type="evidence" value="ECO:0007669"/>
    <property type="project" value="TreeGrafter"/>
</dbReference>
<reference evidence="3 4" key="1">
    <citation type="submission" date="2018-11" db="EMBL/GenBank/DDBJ databases">
        <authorList>
            <consortium name="Pathogen Informatics"/>
        </authorList>
    </citation>
    <scope>NUCLEOTIDE SEQUENCE [LARGE SCALE GENOMIC DNA]</scope>
</reference>
<organism evidence="4 5">
    <name type="scientific">Heligmosomoides polygyrus</name>
    <name type="common">Parasitic roundworm</name>
    <dbReference type="NCBI Taxonomy" id="6339"/>
    <lineage>
        <taxon>Eukaryota</taxon>
        <taxon>Metazoa</taxon>
        <taxon>Ecdysozoa</taxon>
        <taxon>Nematoda</taxon>
        <taxon>Chromadorea</taxon>
        <taxon>Rhabditida</taxon>
        <taxon>Rhabditina</taxon>
        <taxon>Rhabditomorpha</taxon>
        <taxon>Strongyloidea</taxon>
        <taxon>Heligmosomidae</taxon>
        <taxon>Heligmosomoides</taxon>
    </lineage>
</organism>
<dbReference type="OrthoDB" id="5863841at2759"/>
<proteinExistence type="predicted"/>
<dbReference type="EMBL" id="UZAH01026772">
    <property type="protein sequence ID" value="VDO85169.1"/>
    <property type="molecule type" value="Genomic_DNA"/>
</dbReference>
<feature type="region of interest" description="Disordered" evidence="1">
    <location>
        <begin position="151"/>
        <end position="184"/>
    </location>
</feature>
<dbReference type="GO" id="GO:0005634">
    <property type="term" value="C:nucleus"/>
    <property type="evidence" value="ECO:0007669"/>
    <property type="project" value="TreeGrafter"/>
</dbReference>
<dbReference type="AlphaFoldDB" id="A0A183FRJ1"/>
<gene>
    <name evidence="3" type="ORF">HPBE_LOCUS10459</name>
</gene>
<dbReference type="InterPro" id="IPR006578">
    <property type="entry name" value="MADF-dom"/>
</dbReference>
<dbReference type="Proteomes" id="UP000050761">
    <property type="component" value="Unassembled WGS sequence"/>
</dbReference>
<feature type="domain" description="MADF" evidence="2">
    <location>
        <begin position="8"/>
        <end position="101"/>
    </location>
</feature>
<dbReference type="InterPro" id="IPR039353">
    <property type="entry name" value="TF_Adf1"/>
</dbReference>
<dbReference type="WBParaSite" id="HPBE_0001045801-mRNA-1">
    <property type="protein sequence ID" value="HPBE_0001045801-mRNA-1"/>
    <property type="gene ID" value="HPBE_0001045801"/>
</dbReference>
<dbReference type="GO" id="GO:0006357">
    <property type="term" value="P:regulation of transcription by RNA polymerase II"/>
    <property type="evidence" value="ECO:0007669"/>
    <property type="project" value="TreeGrafter"/>
</dbReference>
<name>A0A183FRJ1_HELPZ</name>
<sequence length="231" mass="26474">MTTAEKYSLIDAVRGFTELWDDKDPNFKDNFKRTQAWSIVRKDLEESHGKEFSEDIVSRTFKNLKDTYRRKVKEIKDHDSRMMAKEWPYFDSLSFLEPVLIQGTRLTAVCEVMDVERDIELDEGSSWSNTSSRRKTTQAGPSFCSIAELGKKDNPKINRPGRSIEGPTSAINSLKDSNANKMDPTDISGMQLTATLHEMKQTRPALFAKWSIKTAEFILTMTRDLYETGPE</sequence>
<evidence type="ECO:0000313" key="3">
    <source>
        <dbReference type="EMBL" id="VDO85169.1"/>
    </source>
</evidence>
<evidence type="ECO:0000256" key="1">
    <source>
        <dbReference type="SAM" id="MobiDB-lite"/>
    </source>
</evidence>